<dbReference type="InterPro" id="IPR013783">
    <property type="entry name" value="Ig-like_fold"/>
</dbReference>
<comment type="caution">
    <text evidence="14">The sequence shown here is derived from an EMBL/GenBank/DDBJ whole genome shotgun (WGS) entry which is preliminary data.</text>
</comment>
<feature type="domain" description="HYDIN/VesB/CFA65-like Ig-like" evidence="8">
    <location>
        <begin position="121"/>
        <end position="191"/>
    </location>
</feature>
<dbReference type="PANTHER" id="PTHR46127:SF1">
    <property type="entry name" value="CILIA- AND FLAGELLA-ASSOCIATED PROTEIN 65"/>
    <property type="match status" value="1"/>
</dbReference>
<dbReference type="Pfam" id="PF24816">
    <property type="entry name" value="Ig_CFAP65__9th"/>
    <property type="match status" value="1"/>
</dbReference>
<feature type="region of interest" description="Disordered" evidence="7">
    <location>
        <begin position="1553"/>
        <end position="1580"/>
    </location>
</feature>
<dbReference type="Proteomes" id="UP001642464">
    <property type="component" value="Unassembled WGS sequence"/>
</dbReference>
<dbReference type="EMBL" id="CAXAMM010000448">
    <property type="protein sequence ID" value="CAK8987528.1"/>
    <property type="molecule type" value="Genomic_DNA"/>
</dbReference>
<feature type="domain" description="CFAP65 seventh Ig-like" evidence="13">
    <location>
        <begin position="789"/>
        <end position="867"/>
    </location>
</feature>
<dbReference type="InterPro" id="IPR058536">
    <property type="entry name" value="Ig_CFAP65_4th"/>
</dbReference>
<organism evidence="14 15">
    <name type="scientific">Durusdinium trenchii</name>
    <dbReference type="NCBI Taxonomy" id="1381693"/>
    <lineage>
        <taxon>Eukaryota</taxon>
        <taxon>Sar</taxon>
        <taxon>Alveolata</taxon>
        <taxon>Dinophyceae</taxon>
        <taxon>Suessiales</taxon>
        <taxon>Symbiodiniaceae</taxon>
        <taxon>Durusdinium</taxon>
    </lineage>
</organism>
<keyword evidence="6" id="KW-0966">Cell projection</keyword>
<dbReference type="Pfam" id="PF25248">
    <property type="entry name" value="Ig_CFAP65_8th"/>
    <property type="match status" value="1"/>
</dbReference>
<comment type="subcellular location">
    <subcellularLocation>
        <location evidence="1">Cell projection</location>
        <location evidence="1">Cilium</location>
        <location evidence="1">Flagellum</location>
    </subcellularLocation>
    <subcellularLocation>
        <location evidence="2">Cytoplasm</location>
    </subcellularLocation>
</comment>
<reference evidence="14 15" key="1">
    <citation type="submission" date="2024-02" db="EMBL/GenBank/DDBJ databases">
        <authorList>
            <person name="Chen Y."/>
            <person name="Shah S."/>
            <person name="Dougan E. K."/>
            <person name="Thang M."/>
            <person name="Chan C."/>
        </authorList>
    </citation>
    <scope>NUCLEOTIDE SEQUENCE [LARGE SCALE GENOMIC DNA]</scope>
</reference>
<dbReference type="InterPro" id="IPR057467">
    <property type="entry name" value="Ig_CFAP65_8th"/>
</dbReference>
<dbReference type="InterPro" id="IPR056344">
    <property type="entry name" value="Ig_CFAP65-like_9th"/>
</dbReference>
<feature type="domain" description="CFAP65 eight Ig-like" evidence="12">
    <location>
        <begin position="911"/>
        <end position="1000"/>
    </location>
</feature>
<feature type="compositionally biased region" description="Basic and acidic residues" evidence="7">
    <location>
        <begin position="1617"/>
        <end position="1630"/>
    </location>
</feature>
<evidence type="ECO:0000259" key="9">
    <source>
        <dbReference type="Pfam" id="PF24291"/>
    </source>
</evidence>
<dbReference type="InterPro" id="IPR056305">
    <property type="entry name" value="Ig_CFAP65_10th"/>
</dbReference>
<feature type="compositionally biased region" description="Polar residues" evidence="7">
    <location>
        <begin position="1570"/>
        <end position="1579"/>
    </location>
</feature>
<evidence type="ECO:0000259" key="12">
    <source>
        <dbReference type="Pfam" id="PF25248"/>
    </source>
</evidence>
<dbReference type="Pfam" id="PF22544">
    <property type="entry name" value="HYDIN_VesB_CFA65-like_Ig"/>
    <property type="match status" value="1"/>
</dbReference>
<feature type="domain" description="CFAP65-like ninth Ig-like" evidence="11">
    <location>
        <begin position="1027"/>
        <end position="1208"/>
    </location>
</feature>
<name>A0ABP0HCM2_9DINO</name>
<evidence type="ECO:0000256" key="4">
    <source>
        <dbReference type="ARBA" id="ARBA00022846"/>
    </source>
</evidence>
<feature type="compositionally biased region" description="Polar residues" evidence="7">
    <location>
        <begin position="1647"/>
        <end position="1657"/>
    </location>
</feature>
<dbReference type="PANTHER" id="PTHR46127">
    <property type="entry name" value="CILIA- AND FLAGELLA-ASSOCIATED PROTEIN 65"/>
    <property type="match status" value="1"/>
</dbReference>
<evidence type="ECO:0000259" key="11">
    <source>
        <dbReference type="Pfam" id="PF24816"/>
    </source>
</evidence>
<feature type="domain" description="CFAP65 tenth Ig-like" evidence="9">
    <location>
        <begin position="1222"/>
        <end position="1312"/>
    </location>
</feature>
<evidence type="ECO:0000259" key="10">
    <source>
        <dbReference type="Pfam" id="PF24507"/>
    </source>
</evidence>
<accession>A0ABP0HCM2</accession>
<dbReference type="Pfam" id="PF25249">
    <property type="entry name" value="Ig_CFAP65_7th"/>
    <property type="match status" value="1"/>
</dbReference>
<proteinExistence type="predicted"/>
<evidence type="ECO:0000313" key="14">
    <source>
        <dbReference type="EMBL" id="CAK8987528.1"/>
    </source>
</evidence>
<keyword evidence="4 14" id="KW-0282">Flagellum</keyword>
<evidence type="ECO:0000313" key="15">
    <source>
        <dbReference type="Proteomes" id="UP001642464"/>
    </source>
</evidence>
<keyword evidence="3" id="KW-0963">Cytoplasm</keyword>
<dbReference type="InterPro" id="IPR052614">
    <property type="entry name" value="CFAP65"/>
</dbReference>
<feature type="compositionally biased region" description="Pro residues" evidence="7">
    <location>
        <begin position="1723"/>
        <end position="1734"/>
    </location>
</feature>
<feature type="region of interest" description="Disordered" evidence="7">
    <location>
        <begin position="1785"/>
        <end position="1814"/>
    </location>
</feature>
<feature type="region of interest" description="Disordered" evidence="7">
    <location>
        <begin position="1614"/>
        <end position="1679"/>
    </location>
</feature>
<dbReference type="NCBIfam" id="NF012200">
    <property type="entry name" value="choice_anch_D"/>
    <property type="match status" value="1"/>
</dbReference>
<dbReference type="Gene3D" id="2.60.40.10">
    <property type="entry name" value="Immunoglobulins"/>
    <property type="match status" value="10"/>
</dbReference>
<feature type="compositionally biased region" description="Acidic residues" evidence="7">
    <location>
        <begin position="1660"/>
        <end position="1676"/>
    </location>
</feature>
<dbReference type="Pfam" id="PF24507">
    <property type="entry name" value="Ig_CFAP65_4th"/>
    <property type="match status" value="1"/>
</dbReference>
<feature type="region of interest" description="Disordered" evidence="7">
    <location>
        <begin position="1718"/>
        <end position="1764"/>
    </location>
</feature>
<evidence type="ECO:0000256" key="6">
    <source>
        <dbReference type="ARBA" id="ARBA00023273"/>
    </source>
</evidence>
<evidence type="ECO:0000259" key="8">
    <source>
        <dbReference type="Pfam" id="PF22544"/>
    </source>
</evidence>
<dbReference type="Pfam" id="PF24291">
    <property type="entry name" value="Ig_CFAP65"/>
    <property type="match status" value="1"/>
</dbReference>
<evidence type="ECO:0000256" key="7">
    <source>
        <dbReference type="SAM" id="MobiDB-lite"/>
    </source>
</evidence>
<sequence length="1892" mass="208430">MAPHLGNNGQLSRDERVQLYGIDCEDQVMWHEWTPGVESVQDLVLQNVALVTQKVKFKLPPTKEFDMPYPEPFKLAPGMKKVIPISFRPSKYVPHVDRVQIVTKGGSFFVIVKAVVKDVALSVPHFLDFGLCPTMERSQQQIDIYNTGTLKASMKWHARPPFTVRCPAQTVEVGQSVRCIVEFEPKTASVFDGLIACEVGSAAVVLDEEDEESSARVPEAKNYALQCTGVGKMPHLCVPGGQAPLVEFGAVSPGKRVPQTLELLNTTPVRAVFHVRALHDSLETAPLPPSAFWVSPESGVVEPNCTFTMTFYFQSHTVKEHACQRFQISTPGGTPLVVTCKAFCQPIGVVMSTRSMNFGEVPSGRVLSRTLQLENNSDRPAPYHFVNVDNQRGVFWLDRPMGIIPPDSFMVVTVFFGPMSPINYHKKVSCVVKGASTPLTLDLLGSAHNDKVRPARLEQHHVDLFRNMQLSGVREHQLVETAPEANSLDDELPQEELDPAAPEVEVKPLSATAAFLDLMLPTDSKLRDITISPANLDFGQNSVMSTSEKQTVTITNRTSQKVTVLWMIAGETRLPCVPDEKSLFSVYPPTCDIRPKGQMDFQVTFRPQSSNTVEGELLEVVVAQKINRTFRLVDLQRFTPPWTIALRGMGHTMAARTDTQVDISETNVRFKSCPPGERTYQVVMMTNPGDMPLSYQILPAVDISKGDGDSGNFEDLAGEAPFRAWPTQGIIHPHQFHLIVLEFAPTVAKNDVPYVANFQVVADYFESGPKTIRVSGRAWKPQLSFCSGQMSVTFPPTCSGIASTMVCSVKNVSEIPISYECRIPSRFRSTFWFTEPAGQLAPSESTSIVANFCPSSERVFSSPMYCATQCLKDPDNIVAGPLRALVDASTSHDDQPSYVLQLVGHGKGPALSLEPDGLDLGAVKACETLQRQVVILNSSQLTVRYEVSTQFVGKDPAAANSADEALVVGHTVGSVAGRCTTTLDITFHPPCRGEYVYEVAVTPKGEGSDEPSGKSVTFTLSALAQYPYVQIADLRTESATLQPQSMMWTQFQVDGINDLYQGEVVDVERKFQNAIGIDEKKRLVRQLKPFQLLFGTSAVESSATVVYLALSNPGYLPIRFSFQTPENLNLENVPYWCDEKALVDEREAHFTWVEEHGVYDIQPRTGAIAPGDFLHVKLTYHHHSIGTHILPVVFNVHDGRSVLFYLKGHSVAPVVGCLSVRSSVLTLQPVPLGEQGVVQAVELTNSGGVAAPWRVDLSTLSSYNAQNHNFEVLSVKPLEGTLDPQSSTFLHFTFRPLEAKRYTCPVRLEMLKDGRPSEELCFDIQADGYMPGDSPPEVEAQFPANLPIQTYAPVPGYGAALSIEILDFKAVPLRARHSEMLVLVNYTSDFVLSFRWDARKLFRFDHELEIEPSVGELSPGSHCIVVFRLCCDEPVDISGEIACHLDWTHISAYGQQSIVESQEDPAAEVEYFGFHADHIHEPARSKGQNAPVHISVANRLTVSRFRNLMSTAAGQKFLNENLHRTSVLSSHIPIMSPRRAMQTSTMGLALQSKEELPGMQSSSSMEDSSRGPQTPSAPTSYPLYVRLRAVVADWRVPPEEAKDFVVESSARNLLAQRESKKEEVKEEAKDTTNPGLNLRLEEPGSKQLVQRTGSTLSPAPEEEDVVEPPGQPEDETGNSKLVGNVLEHLMREVIAEEEFGSILDRMLSQDVPFFLQYEGSDPPALPPPDHPAAPEPALRPRILEDTSPSEESVPVPEDTDTEEDDVFVSSSSALPWSDLLLDFKAPPGTQSAPRQRTCGGAKAEVASPSSTGENQCGVDALSIEASSAPCTPEAHIRSWEEALAMYGEVDLDAFQDSAGEVLDRLLLDTMDDVIAGRLNWMRPLPRVRDRRL</sequence>
<evidence type="ECO:0000259" key="13">
    <source>
        <dbReference type="Pfam" id="PF25249"/>
    </source>
</evidence>
<protein>
    <submittedName>
        <fullName evidence="14">Cilia- and flagella-associated protein 65</fullName>
    </submittedName>
</protein>
<keyword evidence="15" id="KW-1185">Reference proteome</keyword>
<evidence type="ECO:0000256" key="2">
    <source>
        <dbReference type="ARBA" id="ARBA00004496"/>
    </source>
</evidence>
<evidence type="ECO:0000256" key="3">
    <source>
        <dbReference type="ARBA" id="ARBA00022490"/>
    </source>
</evidence>
<evidence type="ECO:0000256" key="5">
    <source>
        <dbReference type="ARBA" id="ARBA00023069"/>
    </source>
</evidence>
<gene>
    <name evidence="14" type="ORF">SCF082_LOCUS1011</name>
</gene>
<evidence type="ECO:0000256" key="1">
    <source>
        <dbReference type="ARBA" id="ARBA00004230"/>
    </source>
</evidence>
<keyword evidence="5" id="KW-0969">Cilium</keyword>
<feature type="domain" description="CFAP65 fourth Ig-like" evidence="10">
    <location>
        <begin position="355"/>
        <end position="451"/>
    </location>
</feature>
<dbReference type="InterPro" id="IPR053879">
    <property type="entry name" value="HYDIN_VesB_CFA65-like_Ig"/>
</dbReference>
<dbReference type="InterPro" id="IPR057470">
    <property type="entry name" value="Ig_CFAP65_7th"/>
</dbReference>